<gene>
    <name evidence="1" type="ORF">ElyMa_001291900</name>
</gene>
<reference evidence="1 2" key="1">
    <citation type="journal article" date="2021" name="Elife">
        <title>Chloroplast acquisition without the gene transfer in kleptoplastic sea slugs, Plakobranchus ocellatus.</title>
        <authorList>
            <person name="Maeda T."/>
            <person name="Takahashi S."/>
            <person name="Yoshida T."/>
            <person name="Shimamura S."/>
            <person name="Takaki Y."/>
            <person name="Nagai Y."/>
            <person name="Toyoda A."/>
            <person name="Suzuki Y."/>
            <person name="Arimoto A."/>
            <person name="Ishii H."/>
            <person name="Satoh N."/>
            <person name="Nishiyama T."/>
            <person name="Hasebe M."/>
            <person name="Maruyama T."/>
            <person name="Minagawa J."/>
            <person name="Obokata J."/>
            <person name="Shigenobu S."/>
        </authorList>
    </citation>
    <scope>NUCLEOTIDE SEQUENCE [LARGE SCALE GENOMIC DNA]</scope>
</reference>
<comment type="caution">
    <text evidence="1">The sequence shown here is derived from an EMBL/GenBank/DDBJ whole genome shotgun (WGS) entry which is preliminary data.</text>
</comment>
<dbReference type="AlphaFoldDB" id="A0AAV4IJ23"/>
<organism evidence="1 2">
    <name type="scientific">Elysia marginata</name>
    <dbReference type="NCBI Taxonomy" id="1093978"/>
    <lineage>
        <taxon>Eukaryota</taxon>
        <taxon>Metazoa</taxon>
        <taxon>Spiralia</taxon>
        <taxon>Lophotrochozoa</taxon>
        <taxon>Mollusca</taxon>
        <taxon>Gastropoda</taxon>
        <taxon>Heterobranchia</taxon>
        <taxon>Euthyneura</taxon>
        <taxon>Panpulmonata</taxon>
        <taxon>Sacoglossa</taxon>
        <taxon>Placobranchoidea</taxon>
        <taxon>Plakobranchidae</taxon>
        <taxon>Elysia</taxon>
    </lineage>
</organism>
<dbReference type="Proteomes" id="UP000762676">
    <property type="component" value="Unassembled WGS sequence"/>
</dbReference>
<protein>
    <submittedName>
        <fullName evidence="1">Uncharacterized protein</fullName>
    </submittedName>
</protein>
<name>A0AAV4IJ23_9GAST</name>
<sequence>MSEVSTIAAREVFMREFPDHILSGPDDRGDFLRQVGLDLAANFIRQRQEKPTLSQLQRAVIVNILEHIEEKKPQKPQEREKLLRLRLELLN</sequence>
<evidence type="ECO:0000313" key="1">
    <source>
        <dbReference type="EMBL" id="GFS09157.1"/>
    </source>
</evidence>
<dbReference type="EMBL" id="BMAT01002557">
    <property type="protein sequence ID" value="GFS09157.1"/>
    <property type="molecule type" value="Genomic_DNA"/>
</dbReference>
<accession>A0AAV4IJ23</accession>
<proteinExistence type="predicted"/>
<keyword evidence="2" id="KW-1185">Reference proteome</keyword>
<evidence type="ECO:0000313" key="2">
    <source>
        <dbReference type="Proteomes" id="UP000762676"/>
    </source>
</evidence>